<dbReference type="GO" id="GO:0006412">
    <property type="term" value="P:translation"/>
    <property type="evidence" value="ECO:0007669"/>
    <property type="project" value="InterPro"/>
</dbReference>
<dbReference type="EMBL" id="GEBQ01020494">
    <property type="protein sequence ID" value="JAT19483.1"/>
    <property type="molecule type" value="Transcribed_RNA"/>
</dbReference>
<dbReference type="AlphaFoldDB" id="A0A1B6L6Y0"/>
<evidence type="ECO:0000256" key="5">
    <source>
        <dbReference type="ARBA" id="ARBA00023128"/>
    </source>
</evidence>
<keyword evidence="5" id="KW-0496">Mitochondrion</keyword>
<keyword evidence="4" id="KW-0689">Ribosomal protein</keyword>
<comment type="subcellular location">
    <subcellularLocation>
        <location evidence="1">Mitochondrion</location>
    </subcellularLocation>
</comment>
<reference evidence="9" key="1">
    <citation type="submission" date="2015-11" db="EMBL/GenBank/DDBJ databases">
        <title>De novo transcriptome assembly of four potential Pierce s Disease insect vectors from Arizona vineyards.</title>
        <authorList>
            <person name="Tassone E.E."/>
        </authorList>
    </citation>
    <scope>NUCLEOTIDE SEQUENCE</scope>
</reference>
<evidence type="ECO:0000256" key="7">
    <source>
        <dbReference type="ARBA" id="ARBA00035267"/>
    </source>
</evidence>
<evidence type="ECO:0000256" key="4">
    <source>
        <dbReference type="ARBA" id="ARBA00022980"/>
    </source>
</evidence>
<keyword evidence="6" id="KW-0687">Ribonucleoprotein</keyword>
<evidence type="ECO:0000313" key="9">
    <source>
        <dbReference type="EMBL" id="JAT19483.1"/>
    </source>
</evidence>
<sequence>MISLIQRVNSLYPVSNLKTHINSDFLGQVISRAASKKTGGSTKNHGNAKWKRPRGIRVQDGRFVQQGTLLVVQNHLMFHPGLNVGFGRNGTLFAMVPGTVRVTAERPDLNMDHSWVRTAYGGRNIENLYKKYFNVIPEKQHHRFKLIDQV</sequence>
<dbReference type="SUPFAM" id="SSF110324">
    <property type="entry name" value="Ribosomal L27 protein-like"/>
    <property type="match status" value="1"/>
</dbReference>
<dbReference type="GO" id="GO:0005743">
    <property type="term" value="C:mitochondrial inner membrane"/>
    <property type="evidence" value="ECO:0007669"/>
    <property type="project" value="UniProtKB-ARBA"/>
</dbReference>
<dbReference type="InterPro" id="IPR001684">
    <property type="entry name" value="Ribosomal_bL27"/>
</dbReference>
<comment type="similarity">
    <text evidence="2">Belongs to the bacterial ribosomal protein bL27 family.</text>
</comment>
<proteinExistence type="inferred from homology"/>
<dbReference type="Gene3D" id="2.40.50.100">
    <property type="match status" value="1"/>
</dbReference>
<evidence type="ECO:0000256" key="1">
    <source>
        <dbReference type="ARBA" id="ARBA00004173"/>
    </source>
</evidence>
<evidence type="ECO:0000256" key="8">
    <source>
        <dbReference type="ARBA" id="ARBA00076963"/>
    </source>
</evidence>
<evidence type="ECO:0000256" key="2">
    <source>
        <dbReference type="ARBA" id="ARBA00010797"/>
    </source>
</evidence>
<dbReference type="PRINTS" id="PR00063">
    <property type="entry name" value="RIBOSOMALL27"/>
</dbReference>
<keyword evidence="3" id="KW-0809">Transit peptide</keyword>
<evidence type="ECO:0000256" key="6">
    <source>
        <dbReference type="ARBA" id="ARBA00023274"/>
    </source>
</evidence>
<protein>
    <recommendedName>
        <fullName evidence="7">Large ribosomal subunit protein bL27m</fullName>
    </recommendedName>
    <alternativeName>
        <fullName evidence="8">39S ribosomal protein L27, mitochondrial</fullName>
    </alternativeName>
</protein>
<accession>A0A1B6L6Y0</accession>
<gene>
    <name evidence="9" type="ORF">g.51095</name>
</gene>
<dbReference type="GO" id="GO:0003735">
    <property type="term" value="F:structural constituent of ribosome"/>
    <property type="evidence" value="ECO:0007669"/>
    <property type="project" value="InterPro"/>
</dbReference>
<dbReference type="PANTHER" id="PTHR15893:SF0">
    <property type="entry name" value="LARGE RIBOSOMAL SUBUNIT PROTEIN BL27M"/>
    <property type="match status" value="1"/>
</dbReference>
<dbReference type="Pfam" id="PF01016">
    <property type="entry name" value="Ribosomal_L27"/>
    <property type="match status" value="1"/>
</dbReference>
<dbReference type="FunFam" id="2.40.50.100:FF:000031">
    <property type="entry name" value="39S ribosomal protein L27, mitochondrial"/>
    <property type="match status" value="1"/>
</dbReference>
<dbReference type="GO" id="GO:0005762">
    <property type="term" value="C:mitochondrial large ribosomal subunit"/>
    <property type="evidence" value="ECO:0007669"/>
    <property type="project" value="TreeGrafter"/>
</dbReference>
<name>A0A1B6L6Y0_9HEMI</name>
<dbReference type="PANTHER" id="PTHR15893">
    <property type="entry name" value="RIBOSOMAL PROTEIN L27"/>
    <property type="match status" value="1"/>
</dbReference>
<organism evidence="9">
    <name type="scientific">Graphocephala atropunctata</name>
    <dbReference type="NCBI Taxonomy" id="36148"/>
    <lineage>
        <taxon>Eukaryota</taxon>
        <taxon>Metazoa</taxon>
        <taxon>Ecdysozoa</taxon>
        <taxon>Arthropoda</taxon>
        <taxon>Hexapoda</taxon>
        <taxon>Insecta</taxon>
        <taxon>Pterygota</taxon>
        <taxon>Neoptera</taxon>
        <taxon>Paraneoptera</taxon>
        <taxon>Hemiptera</taxon>
        <taxon>Auchenorrhyncha</taxon>
        <taxon>Membracoidea</taxon>
        <taxon>Cicadellidae</taxon>
        <taxon>Cicadellinae</taxon>
        <taxon>Cicadellini</taxon>
        <taxon>Graphocephala</taxon>
    </lineage>
</organism>
<evidence type="ECO:0000256" key="3">
    <source>
        <dbReference type="ARBA" id="ARBA00022946"/>
    </source>
</evidence>